<name>A0A319D6C4_9EURO</name>
<evidence type="ECO:0000313" key="2">
    <source>
        <dbReference type="Proteomes" id="UP000247810"/>
    </source>
</evidence>
<organism evidence="1 2">
    <name type="scientific">Aspergillus ellipticus CBS 707.79</name>
    <dbReference type="NCBI Taxonomy" id="1448320"/>
    <lineage>
        <taxon>Eukaryota</taxon>
        <taxon>Fungi</taxon>
        <taxon>Dikarya</taxon>
        <taxon>Ascomycota</taxon>
        <taxon>Pezizomycotina</taxon>
        <taxon>Eurotiomycetes</taxon>
        <taxon>Eurotiomycetidae</taxon>
        <taxon>Eurotiales</taxon>
        <taxon>Aspergillaceae</taxon>
        <taxon>Aspergillus</taxon>
        <taxon>Aspergillus subgen. Circumdati</taxon>
    </lineage>
</organism>
<reference evidence="1 2" key="1">
    <citation type="submission" date="2018-02" db="EMBL/GenBank/DDBJ databases">
        <title>The genomes of Aspergillus section Nigri reveals drivers in fungal speciation.</title>
        <authorList>
            <consortium name="DOE Joint Genome Institute"/>
            <person name="Vesth T.C."/>
            <person name="Nybo J."/>
            <person name="Theobald S."/>
            <person name="Brandl J."/>
            <person name="Frisvad J.C."/>
            <person name="Nielsen K.F."/>
            <person name="Lyhne E.K."/>
            <person name="Kogle M.E."/>
            <person name="Kuo A."/>
            <person name="Riley R."/>
            <person name="Clum A."/>
            <person name="Nolan M."/>
            <person name="Lipzen A."/>
            <person name="Salamov A."/>
            <person name="Henrissat B."/>
            <person name="Wiebenga A."/>
            <person name="De vries R.P."/>
            <person name="Grigoriev I.V."/>
            <person name="Mortensen U.H."/>
            <person name="Andersen M.R."/>
            <person name="Baker S.E."/>
        </authorList>
    </citation>
    <scope>NUCLEOTIDE SEQUENCE [LARGE SCALE GENOMIC DNA]</scope>
    <source>
        <strain evidence="1 2">CBS 707.79</strain>
    </source>
</reference>
<dbReference type="EMBL" id="KZ825903">
    <property type="protein sequence ID" value="PYH92975.1"/>
    <property type="molecule type" value="Genomic_DNA"/>
</dbReference>
<dbReference type="Proteomes" id="UP000247810">
    <property type="component" value="Unassembled WGS sequence"/>
</dbReference>
<protein>
    <submittedName>
        <fullName evidence="1">Uncharacterized protein</fullName>
    </submittedName>
</protein>
<dbReference type="AlphaFoldDB" id="A0A319D6C4"/>
<keyword evidence="2" id="KW-1185">Reference proteome</keyword>
<accession>A0A319D6C4</accession>
<dbReference type="VEuPathDB" id="FungiDB:BO71DRAFT_11105"/>
<sequence length="120" mass="13152">MTFGPRGSLMLLAYCTHYPVPGCYLYSMWYLLLACAARGLADPEELVRLHLDELHHLQNQYQLNEFEAILLACKAPASHRERVARGVSGCGCCVDVDGRVIDVCEAPGGVPVCIQSSLVD</sequence>
<dbReference type="PROSITE" id="PS51257">
    <property type="entry name" value="PROKAR_LIPOPROTEIN"/>
    <property type="match status" value="1"/>
</dbReference>
<proteinExistence type="predicted"/>
<gene>
    <name evidence="1" type="ORF">BO71DRAFT_11105</name>
</gene>
<evidence type="ECO:0000313" key="1">
    <source>
        <dbReference type="EMBL" id="PYH92975.1"/>
    </source>
</evidence>